<name>A0A495R8I8_9EURY</name>
<dbReference type="EMBL" id="RBWW01000001">
    <property type="protein sequence ID" value="RKS83585.1"/>
    <property type="molecule type" value="Genomic_DNA"/>
</dbReference>
<keyword evidence="2" id="KW-1185">Reference proteome</keyword>
<comment type="caution">
    <text evidence="1">The sequence shown here is derived from an EMBL/GenBank/DDBJ whole genome shotgun (WGS) entry which is preliminary data.</text>
</comment>
<evidence type="ECO:0000313" key="2">
    <source>
        <dbReference type="Proteomes" id="UP000268233"/>
    </source>
</evidence>
<organism evidence="1 2">
    <name type="scientific">Haloarcula quadrata</name>
    <dbReference type="NCBI Taxonomy" id="182779"/>
    <lineage>
        <taxon>Archaea</taxon>
        <taxon>Methanobacteriati</taxon>
        <taxon>Methanobacteriota</taxon>
        <taxon>Stenosarchaea group</taxon>
        <taxon>Halobacteria</taxon>
        <taxon>Halobacteriales</taxon>
        <taxon>Haloarculaceae</taxon>
        <taxon>Haloarcula</taxon>
    </lineage>
</organism>
<evidence type="ECO:0000313" key="1">
    <source>
        <dbReference type="EMBL" id="RKS83585.1"/>
    </source>
</evidence>
<sequence>MVLSADRELLQAYSDLLGWLSNPVRLYQDSDTVADGLNDRLGGDVTAEDCNDVYALSTIPHPEFENYTGGSTSVESLSNDCLKATIITASTFIGDLFGSLQIDLRGWDVDSDRFADMLAEIGYDTISYDGDGYASDNHTHRYHYSDDVLVLEHYDAMNLLDEIDLSLETVAEPI</sequence>
<protein>
    <submittedName>
        <fullName evidence="1">Uncharacterized protein</fullName>
    </submittedName>
</protein>
<dbReference type="Proteomes" id="UP000268233">
    <property type="component" value="Unassembled WGS sequence"/>
</dbReference>
<proteinExistence type="predicted"/>
<gene>
    <name evidence="1" type="ORF">BDK61_2973</name>
</gene>
<accession>A0A495R8I8</accession>
<reference evidence="1 2" key="1">
    <citation type="submission" date="2018-10" db="EMBL/GenBank/DDBJ databases">
        <title>Genomic Encyclopedia of Archaeal and Bacterial Type Strains, Phase II (KMG-II): from individual species to whole genera.</title>
        <authorList>
            <person name="Goeker M."/>
        </authorList>
    </citation>
    <scope>NUCLEOTIDE SEQUENCE [LARGE SCALE GENOMIC DNA]</scope>
    <source>
        <strain evidence="1 2">DSM 11927</strain>
    </source>
</reference>
<dbReference type="AlphaFoldDB" id="A0A495R8I8"/>